<comment type="similarity">
    <text evidence="1">Belongs to the MINDY deubiquitinase family. FAM188 subfamily.</text>
</comment>
<dbReference type="OrthoDB" id="203786at2759"/>
<dbReference type="GO" id="GO:1990380">
    <property type="term" value="F:K48-linked deubiquitinase activity"/>
    <property type="evidence" value="ECO:0007669"/>
    <property type="project" value="InterPro"/>
</dbReference>
<feature type="compositionally biased region" description="Pro residues" evidence="2">
    <location>
        <begin position="293"/>
        <end position="305"/>
    </location>
</feature>
<dbReference type="Proteomes" id="UP000002729">
    <property type="component" value="Unassembled WGS sequence"/>
</dbReference>
<protein>
    <recommendedName>
        <fullName evidence="3">Deubiquitinating enzyme MINDY-3/4 conserved domain-containing protein</fullName>
    </recommendedName>
</protein>
<evidence type="ECO:0000313" key="5">
    <source>
        <dbReference type="Proteomes" id="UP000002729"/>
    </source>
</evidence>
<evidence type="ECO:0000256" key="1">
    <source>
        <dbReference type="ARBA" id="ARBA00011074"/>
    </source>
</evidence>
<dbReference type="PANTHER" id="PTHR12473:SF8">
    <property type="entry name" value="UBIQUITIN CARBOXYL-TERMINAL HYDROLASE MINDY-4-RELATED"/>
    <property type="match status" value="1"/>
</dbReference>
<feature type="compositionally biased region" description="Pro residues" evidence="2">
    <location>
        <begin position="237"/>
        <end position="247"/>
    </location>
</feature>
<feature type="region of interest" description="Disordered" evidence="2">
    <location>
        <begin position="288"/>
        <end position="309"/>
    </location>
</feature>
<feature type="compositionally biased region" description="Low complexity" evidence="2">
    <location>
        <begin position="54"/>
        <end position="64"/>
    </location>
</feature>
<proteinExistence type="inferred from homology"/>
<dbReference type="GO" id="GO:0006508">
    <property type="term" value="P:proteolysis"/>
    <property type="evidence" value="ECO:0007669"/>
    <property type="project" value="UniProtKB-KW"/>
</dbReference>
<dbReference type="SMART" id="SM01174">
    <property type="entry name" value="DUF4205"/>
    <property type="match status" value="1"/>
</dbReference>
<dbReference type="Pfam" id="PF14555">
    <property type="entry name" value="UBA_4"/>
    <property type="match status" value="1"/>
</dbReference>
<evidence type="ECO:0000313" key="4">
    <source>
        <dbReference type="EMBL" id="EGB05642.1"/>
    </source>
</evidence>
<evidence type="ECO:0000256" key="2">
    <source>
        <dbReference type="SAM" id="MobiDB-lite"/>
    </source>
</evidence>
<dbReference type="RefSeq" id="XP_009039770.1">
    <property type="nucleotide sequence ID" value="XM_009041522.1"/>
</dbReference>
<dbReference type="GO" id="GO:0071108">
    <property type="term" value="P:protein K48-linked deubiquitination"/>
    <property type="evidence" value="ECO:0007669"/>
    <property type="project" value="InterPro"/>
</dbReference>
<sequence>MGGDEWWLGRELRALLEAQAAEKAEQGCEKAACPTAAEAPEKAEKGPPAPAPAPVSAARRAPGAPWDDVDDALEAVAARSRWLSPAQAFALLRAERGRDARLAALPMRDTASPAEASAAACYVVRKRPKADGPRRLAAPGAAQVPATAQGLVRPVPVTFQSVVNSYVHWLEEHPTIGVAVCKMSRSKRKPHRSRERKELLEDGYDESQDRLVSHGLTGRMYKLVVRGRSPKPDAPGEAPPAPAPELPAGPRVRCEKKPTRGGACEALEGSSIVQIFVDEAAARFVGPARSRPAPRPFRPPPPADYPTPRRFAVPAEASYGGTGYGYDAPRLAAYYAEHFPYSRRGGAPRPDGAEALRAARAADEPRRRTLEGAPALGRDPNDVARHIFDSAPAPPRHPEYAGRATSEPRGPLDGHHPAFFDGAPPRSRHPAYPYERRGADPLSLFFDGAPKRRRSQDRAPSDAPPPAHARRAAPPGDPFSPRMKPYARFWTLPSDDDVAGPEESYRVRGDLDVDGGVVQRPSAPPYAPQPAACYSHPYVVHRPGIISQVPLRPGDPAGQAAAGDDASLSSWPSFSRLGDVDDDSWPSFSHLGDAADDPLLTHLDDVVDDSLLKADAIDGALANSFSVDGDASVRAVRIMLNGDNSVLTVAWDDDPAAVADEFCGARQLEDAANREVVGHIAAALQSDGATRRALLDWADRVDDAIAPERPGAPLFELVVAQGYGPLAVVGGDTARGAADAGAGDGAGPRGEAVDARVQQDHRDLVAEVVRDGVDGGGGGLVEAADDEDDAAAMYLEMAGGNMEIAVSIFFDGGGAPPAPPAPPAAGDDEHAAATAALVGAGGAFPAAWLDQGLEAEFERGQLVVRQHGNGPCGVLAAAHALAATYGLADGASALRRAAAAMVAVCGIDGDAKVARWAGDVGGAVTHDVVAADVGAVEARVGAAFEARGGVALLVYSCVLSRGAARCLADAAVDGGGGPLIYGPFHLCTTELLNLLLFGVARGDVGAYGGGDAAKADWRGASPVGLLSADEVESGVPVADELKSPAGRALRLAPASLEPAPKTPGTWRPTRYRLVVGEIESVVQAHPADKAAAPRAWRKHRYELALATAAHVADDAQSPARPADAPPPPLFELGDADPDEKWRCAACYKDRFRTFCFGENAAGSDACKFCGAARAGNHTIWRRFDDLPPAARRRVDRASGPKLLSILRTRWPDAELLVEEDAGFVPAGDARDPLPAV</sequence>
<dbReference type="InterPro" id="IPR025257">
    <property type="entry name" value="MINDY-3/4_CD"/>
</dbReference>
<dbReference type="InParanoid" id="F0YH60"/>
<dbReference type="KEGG" id="aaf:AURANDRAFT_66267"/>
<feature type="region of interest" description="Disordered" evidence="2">
    <location>
        <begin position="31"/>
        <end position="64"/>
    </location>
</feature>
<feature type="domain" description="Deubiquitinating enzyme MINDY-3/4 conserved" evidence="3">
    <location>
        <begin position="834"/>
        <end position="1057"/>
    </location>
</feature>
<dbReference type="InterPro" id="IPR039785">
    <property type="entry name" value="MINY3/4"/>
</dbReference>
<reference evidence="4 5" key="1">
    <citation type="journal article" date="2011" name="Proc. Natl. Acad. Sci. U.S.A.">
        <title>Niche of harmful alga Aureococcus anophagefferens revealed through ecogenomics.</title>
        <authorList>
            <person name="Gobler C.J."/>
            <person name="Berry D.L."/>
            <person name="Dyhrman S.T."/>
            <person name="Wilhelm S.W."/>
            <person name="Salamov A."/>
            <person name="Lobanov A.V."/>
            <person name="Zhang Y."/>
            <person name="Collier J.L."/>
            <person name="Wurch L.L."/>
            <person name="Kustka A.B."/>
            <person name="Dill B.D."/>
            <person name="Shah M."/>
            <person name="VerBerkmoes N.C."/>
            <person name="Kuo A."/>
            <person name="Terry A."/>
            <person name="Pangilinan J."/>
            <person name="Lindquist E.A."/>
            <person name="Lucas S."/>
            <person name="Paulsen I.T."/>
            <person name="Hattenrath-Lehmann T.K."/>
            <person name="Talmage S.C."/>
            <person name="Walker E.A."/>
            <person name="Koch F."/>
            <person name="Burson A.M."/>
            <person name="Marcoval M.A."/>
            <person name="Tang Y.Z."/>
            <person name="Lecleir G.R."/>
            <person name="Coyne K.J."/>
            <person name="Berg G.M."/>
            <person name="Bertrand E.M."/>
            <person name="Saito M.A."/>
            <person name="Gladyshev V.N."/>
            <person name="Grigoriev I.V."/>
        </authorList>
    </citation>
    <scope>NUCLEOTIDE SEQUENCE [LARGE SCALE GENOMIC DNA]</scope>
    <source>
        <strain evidence="5">CCMP 1984</strain>
    </source>
</reference>
<dbReference type="GO" id="GO:0004843">
    <property type="term" value="F:cysteine-type deubiquitinase activity"/>
    <property type="evidence" value="ECO:0007669"/>
    <property type="project" value="UniProtKB-EC"/>
</dbReference>
<name>F0YH60_AURAN</name>
<dbReference type="GeneID" id="20225720"/>
<dbReference type="PANTHER" id="PTHR12473">
    <property type="entry name" value="UBIQUITIN CARBOXYL-TERMINAL HYDROLASE MINDY-4-RELATED"/>
    <property type="match status" value="1"/>
</dbReference>
<accession>F0YH60</accession>
<dbReference type="AlphaFoldDB" id="F0YH60"/>
<gene>
    <name evidence="4" type="ORF">AURANDRAFT_66267</name>
</gene>
<feature type="compositionally biased region" description="Basic and acidic residues" evidence="2">
    <location>
        <begin position="379"/>
        <end position="388"/>
    </location>
</feature>
<dbReference type="eggNOG" id="ENOG502SS67">
    <property type="taxonomic scope" value="Eukaryota"/>
</dbReference>
<feature type="region of interest" description="Disordered" evidence="2">
    <location>
        <begin position="344"/>
        <end position="481"/>
    </location>
</feature>
<feature type="region of interest" description="Disordered" evidence="2">
    <location>
        <begin position="227"/>
        <end position="254"/>
    </location>
</feature>
<dbReference type="EMBL" id="GL833140">
    <property type="protein sequence ID" value="EGB05642.1"/>
    <property type="molecule type" value="Genomic_DNA"/>
</dbReference>
<evidence type="ECO:0000259" key="3">
    <source>
        <dbReference type="SMART" id="SM01174"/>
    </source>
</evidence>
<keyword evidence="5" id="KW-1185">Reference proteome</keyword>
<organism evidence="5">
    <name type="scientific">Aureococcus anophagefferens</name>
    <name type="common">Harmful bloom alga</name>
    <dbReference type="NCBI Taxonomy" id="44056"/>
    <lineage>
        <taxon>Eukaryota</taxon>
        <taxon>Sar</taxon>
        <taxon>Stramenopiles</taxon>
        <taxon>Ochrophyta</taxon>
        <taxon>Pelagophyceae</taxon>
        <taxon>Pelagomonadales</taxon>
        <taxon>Pelagomonadaceae</taxon>
        <taxon>Aureococcus</taxon>
    </lineage>
</organism>
<feature type="compositionally biased region" description="Basic and acidic residues" evidence="2">
    <location>
        <begin position="360"/>
        <end position="370"/>
    </location>
</feature>